<reference evidence="5" key="1">
    <citation type="journal article" date="2013" name="Proc. Natl. Acad. Sci. U.S.A.">
        <title>Genome structure and metabolic features in the red seaweed Chondrus crispus shed light on evolution of the Archaeplastida.</title>
        <authorList>
            <person name="Collen J."/>
            <person name="Porcel B."/>
            <person name="Carre W."/>
            <person name="Ball S.G."/>
            <person name="Chaparro C."/>
            <person name="Tonon T."/>
            <person name="Barbeyron T."/>
            <person name="Michel G."/>
            <person name="Noel B."/>
            <person name="Valentin K."/>
            <person name="Elias M."/>
            <person name="Artiguenave F."/>
            <person name="Arun A."/>
            <person name="Aury J.M."/>
            <person name="Barbosa-Neto J.F."/>
            <person name="Bothwell J.H."/>
            <person name="Bouget F.Y."/>
            <person name="Brillet L."/>
            <person name="Cabello-Hurtado F."/>
            <person name="Capella-Gutierrez S."/>
            <person name="Charrier B."/>
            <person name="Cladiere L."/>
            <person name="Cock J.M."/>
            <person name="Coelho S.M."/>
            <person name="Colleoni C."/>
            <person name="Czjzek M."/>
            <person name="Da Silva C."/>
            <person name="Delage L."/>
            <person name="Denoeud F."/>
            <person name="Deschamps P."/>
            <person name="Dittami S.M."/>
            <person name="Gabaldon T."/>
            <person name="Gachon C.M."/>
            <person name="Groisillier A."/>
            <person name="Herve C."/>
            <person name="Jabbari K."/>
            <person name="Katinka M."/>
            <person name="Kloareg B."/>
            <person name="Kowalczyk N."/>
            <person name="Labadie K."/>
            <person name="Leblanc C."/>
            <person name="Lopez P.J."/>
            <person name="McLachlan D.H."/>
            <person name="Meslet-Cladiere L."/>
            <person name="Moustafa A."/>
            <person name="Nehr Z."/>
            <person name="Nyvall Collen P."/>
            <person name="Panaud O."/>
            <person name="Partensky F."/>
            <person name="Poulain J."/>
            <person name="Rensing S.A."/>
            <person name="Rousvoal S."/>
            <person name="Samson G."/>
            <person name="Symeonidi A."/>
            <person name="Weissenbach J."/>
            <person name="Zambounis A."/>
            <person name="Wincker P."/>
            <person name="Boyen C."/>
        </authorList>
    </citation>
    <scope>NUCLEOTIDE SEQUENCE [LARGE SCALE GENOMIC DNA]</scope>
    <source>
        <strain evidence="5">cv. Stackhouse</strain>
    </source>
</reference>
<proteinExistence type="predicted"/>
<dbReference type="InterPro" id="IPR023779">
    <property type="entry name" value="Chromodomain_CS"/>
</dbReference>
<dbReference type="InterPro" id="IPR000953">
    <property type="entry name" value="Chromo/chromo_shadow_dom"/>
</dbReference>
<evidence type="ECO:0000259" key="3">
    <source>
        <dbReference type="PROSITE" id="PS50013"/>
    </source>
</evidence>
<dbReference type="PROSITE" id="PS00598">
    <property type="entry name" value="CHROMO_1"/>
    <property type="match status" value="1"/>
</dbReference>
<dbReference type="OrthoDB" id="2231705at2759"/>
<dbReference type="RefSeq" id="XP_005713461.1">
    <property type="nucleotide sequence ID" value="XM_005713404.1"/>
</dbReference>
<gene>
    <name evidence="4" type="ORF">CHC_T00002372001</name>
</gene>
<dbReference type="AlphaFoldDB" id="R7Q518"/>
<dbReference type="KEGG" id="ccp:CHC_T00002372001"/>
<keyword evidence="1" id="KW-0539">Nucleus</keyword>
<dbReference type="SUPFAM" id="SSF54160">
    <property type="entry name" value="Chromo domain-like"/>
    <property type="match status" value="1"/>
</dbReference>
<feature type="region of interest" description="Disordered" evidence="2">
    <location>
        <begin position="56"/>
        <end position="206"/>
    </location>
</feature>
<protein>
    <recommendedName>
        <fullName evidence="3">Chromo domain-containing protein</fullName>
    </recommendedName>
</protein>
<dbReference type="Proteomes" id="UP000012073">
    <property type="component" value="Unassembled WGS sequence"/>
</dbReference>
<sequence>MCVPQPGLLFISKYFPFFSPPFSGAYCTTVWAPPPVSSITPYSAENSLSPEVHVNTPTVSTAQSPHEAQVEESETSAASEREDITPSTTMQDVSATPQQRDEKDSGHSQTTDEQHDTDSSRTENAPGTAILGSPTDKESTQSILQDGNNVKGNIVSPGVEGTSHTPLPTSRLTRSRTRLAQQAQVALDPPASQPTPTGPKPSGEGKEHVLHKVIADGHTEDGELFLKVRWYGYNAEGDTWEPIQHLPRSHVLPYDNRLNLHPPDTIGNPQVG</sequence>
<evidence type="ECO:0000256" key="1">
    <source>
        <dbReference type="ARBA" id="ARBA00023242"/>
    </source>
</evidence>
<feature type="compositionally biased region" description="Polar residues" evidence="2">
    <location>
        <begin position="56"/>
        <end position="66"/>
    </location>
</feature>
<feature type="domain" description="Chromo" evidence="3">
    <location>
        <begin position="208"/>
        <end position="246"/>
    </location>
</feature>
<feature type="compositionally biased region" description="Polar residues" evidence="2">
    <location>
        <begin position="140"/>
        <end position="151"/>
    </location>
</feature>
<evidence type="ECO:0000313" key="4">
    <source>
        <dbReference type="EMBL" id="CDF33642.1"/>
    </source>
</evidence>
<accession>R7Q518</accession>
<feature type="compositionally biased region" description="Polar residues" evidence="2">
    <location>
        <begin position="85"/>
        <end position="98"/>
    </location>
</feature>
<dbReference type="Gene3D" id="2.40.50.40">
    <property type="match status" value="1"/>
</dbReference>
<dbReference type="EMBL" id="HG001652">
    <property type="protein sequence ID" value="CDF33642.1"/>
    <property type="molecule type" value="Genomic_DNA"/>
</dbReference>
<dbReference type="PROSITE" id="PS50013">
    <property type="entry name" value="CHROMO_2"/>
    <property type="match status" value="1"/>
</dbReference>
<organism evidence="4 5">
    <name type="scientific">Chondrus crispus</name>
    <name type="common">Carrageen Irish moss</name>
    <name type="synonym">Polymorpha crispa</name>
    <dbReference type="NCBI Taxonomy" id="2769"/>
    <lineage>
        <taxon>Eukaryota</taxon>
        <taxon>Rhodophyta</taxon>
        <taxon>Florideophyceae</taxon>
        <taxon>Rhodymeniophycidae</taxon>
        <taxon>Gigartinales</taxon>
        <taxon>Gigartinaceae</taxon>
        <taxon>Chondrus</taxon>
    </lineage>
</organism>
<dbReference type="GeneID" id="17321176"/>
<dbReference type="Gramene" id="CDF33642">
    <property type="protein sequence ID" value="CDF33642"/>
    <property type="gene ID" value="CHC_T00002372001"/>
</dbReference>
<feature type="compositionally biased region" description="Basic and acidic residues" evidence="2">
    <location>
        <begin position="99"/>
        <end position="121"/>
    </location>
</feature>
<keyword evidence="5" id="KW-1185">Reference proteome</keyword>
<evidence type="ECO:0000256" key="2">
    <source>
        <dbReference type="SAM" id="MobiDB-lite"/>
    </source>
</evidence>
<name>R7Q518_CHOCR</name>
<dbReference type="InterPro" id="IPR016197">
    <property type="entry name" value="Chromo-like_dom_sf"/>
</dbReference>
<evidence type="ECO:0000313" key="5">
    <source>
        <dbReference type="Proteomes" id="UP000012073"/>
    </source>
</evidence>